<organism evidence="1 2">
    <name type="scientific">Candidatus Wirthbacteria bacterium CG2_30_54_11</name>
    <dbReference type="NCBI Taxonomy" id="1817892"/>
    <lineage>
        <taxon>Bacteria</taxon>
        <taxon>Candidatus Wirthbacteria</taxon>
    </lineage>
</organism>
<dbReference type="EMBL" id="MNZT01000008">
    <property type="protein sequence ID" value="OIP99795.1"/>
    <property type="molecule type" value="Genomic_DNA"/>
</dbReference>
<evidence type="ECO:0000313" key="2">
    <source>
        <dbReference type="Proteomes" id="UP000183245"/>
    </source>
</evidence>
<sequence>MIKEQIIWSRRYEDTILSYQHRSWKYTDLPMRPPQARTCIAGIVNKNGITHINNRTRYQQVYPTTSVERAITGDQTVLTVKMTTLD</sequence>
<accession>A0A1J5ISV6</accession>
<dbReference type="Proteomes" id="UP000183245">
    <property type="component" value="Unassembled WGS sequence"/>
</dbReference>
<reference evidence="1 2" key="1">
    <citation type="journal article" date="2016" name="Environ. Microbiol.">
        <title>Genomic resolution of a cold subsurface aquifer community provides metabolic insights for novel microbes adapted to high CO concentrations.</title>
        <authorList>
            <person name="Probst A.J."/>
            <person name="Castelle C.J."/>
            <person name="Singh A."/>
            <person name="Brown C.T."/>
            <person name="Anantharaman K."/>
            <person name="Sharon I."/>
            <person name="Hug L.A."/>
            <person name="Burstein D."/>
            <person name="Emerson J.B."/>
            <person name="Thomas B.C."/>
            <person name="Banfield J.F."/>
        </authorList>
    </citation>
    <scope>NUCLEOTIDE SEQUENCE [LARGE SCALE GENOMIC DNA]</scope>
    <source>
        <strain evidence="1">CG2_30_54_11</strain>
    </source>
</reference>
<dbReference type="AlphaFoldDB" id="A0A1J5ISV6"/>
<protein>
    <submittedName>
        <fullName evidence="1">Uncharacterized protein</fullName>
    </submittedName>
</protein>
<comment type="caution">
    <text evidence="1">The sequence shown here is derived from an EMBL/GenBank/DDBJ whole genome shotgun (WGS) entry which is preliminary data.</text>
</comment>
<name>A0A1J5ISV6_9BACT</name>
<evidence type="ECO:0000313" key="1">
    <source>
        <dbReference type="EMBL" id="OIP99795.1"/>
    </source>
</evidence>
<gene>
    <name evidence="1" type="ORF">AUK40_00415</name>
</gene>
<proteinExistence type="predicted"/>